<dbReference type="InterPro" id="IPR017878">
    <property type="entry name" value="TB_dom"/>
</dbReference>
<evidence type="ECO:0000256" key="2">
    <source>
        <dbReference type="ARBA" id="ARBA00022525"/>
    </source>
</evidence>
<evidence type="ECO:0000256" key="8">
    <source>
        <dbReference type="ARBA" id="ARBA00023180"/>
    </source>
</evidence>
<evidence type="ECO:0000256" key="4">
    <source>
        <dbReference type="ARBA" id="ARBA00022536"/>
    </source>
</evidence>
<feature type="domain" description="EGF-like" evidence="12">
    <location>
        <begin position="548"/>
        <end position="589"/>
    </location>
</feature>
<dbReference type="CDD" id="cd00054">
    <property type="entry name" value="EGF_CA"/>
    <property type="match status" value="6"/>
</dbReference>
<dbReference type="PROSITE" id="PS51364">
    <property type="entry name" value="TB"/>
    <property type="match status" value="3"/>
</dbReference>
<dbReference type="SMART" id="SM00179">
    <property type="entry name" value="EGF_CA"/>
    <property type="match status" value="8"/>
</dbReference>
<dbReference type="FunFam" id="2.10.25.10:FF:000005">
    <property type="entry name" value="Fibrillin 2"/>
    <property type="match status" value="3"/>
</dbReference>
<organism evidence="14 15">
    <name type="scientific">Rhipicephalus sanguineus</name>
    <name type="common">Brown dog tick</name>
    <name type="synonym">Ixodes sanguineus</name>
    <dbReference type="NCBI Taxonomy" id="34632"/>
    <lineage>
        <taxon>Eukaryota</taxon>
        <taxon>Metazoa</taxon>
        <taxon>Ecdysozoa</taxon>
        <taxon>Arthropoda</taxon>
        <taxon>Chelicerata</taxon>
        <taxon>Arachnida</taxon>
        <taxon>Acari</taxon>
        <taxon>Parasitiformes</taxon>
        <taxon>Ixodida</taxon>
        <taxon>Ixodoidea</taxon>
        <taxon>Ixodidae</taxon>
        <taxon>Rhipicephalinae</taxon>
        <taxon>Rhipicephalus</taxon>
        <taxon>Rhipicephalus</taxon>
    </lineage>
</organism>
<dbReference type="Pfam" id="PF12661">
    <property type="entry name" value="hEGF"/>
    <property type="match status" value="1"/>
</dbReference>
<dbReference type="SMART" id="SM00181">
    <property type="entry name" value="EGF"/>
    <property type="match status" value="10"/>
</dbReference>
<dbReference type="PROSITE" id="PS01186">
    <property type="entry name" value="EGF_2"/>
    <property type="match status" value="7"/>
</dbReference>
<reference evidence="14" key="2">
    <citation type="submission" date="2021-09" db="EMBL/GenBank/DDBJ databases">
        <authorList>
            <person name="Jia N."/>
            <person name="Wang J."/>
            <person name="Shi W."/>
            <person name="Du L."/>
            <person name="Sun Y."/>
            <person name="Zhan W."/>
            <person name="Jiang J."/>
            <person name="Wang Q."/>
            <person name="Zhang B."/>
            <person name="Ji P."/>
            <person name="Sakyi L.B."/>
            <person name="Cui X."/>
            <person name="Yuan T."/>
            <person name="Jiang B."/>
            <person name="Yang W."/>
            <person name="Lam T.T.-Y."/>
            <person name="Chang Q."/>
            <person name="Ding S."/>
            <person name="Wang X."/>
            <person name="Zhu J."/>
            <person name="Ruan X."/>
            <person name="Zhao L."/>
            <person name="Wei J."/>
            <person name="Que T."/>
            <person name="Du C."/>
            <person name="Cheng J."/>
            <person name="Dai P."/>
            <person name="Han X."/>
            <person name="Huang E."/>
            <person name="Gao Y."/>
            <person name="Liu J."/>
            <person name="Shao H."/>
            <person name="Ye R."/>
            <person name="Li L."/>
            <person name="Wei W."/>
            <person name="Wang X."/>
            <person name="Wang C."/>
            <person name="Huo Q."/>
            <person name="Li W."/>
            <person name="Guo W."/>
            <person name="Chen H."/>
            <person name="Chen S."/>
            <person name="Zhou L."/>
            <person name="Zhou L."/>
            <person name="Ni X."/>
            <person name="Tian J."/>
            <person name="Zhou Y."/>
            <person name="Sheng Y."/>
            <person name="Liu T."/>
            <person name="Pan Y."/>
            <person name="Xia L."/>
            <person name="Li J."/>
            <person name="Zhao F."/>
            <person name="Cao W."/>
        </authorList>
    </citation>
    <scope>NUCLEOTIDE SEQUENCE</scope>
    <source>
        <strain evidence="14">Rsan-2018</strain>
        <tissue evidence="14">Larvae</tissue>
    </source>
</reference>
<dbReference type="GO" id="GO:0045595">
    <property type="term" value="P:regulation of cell differentiation"/>
    <property type="evidence" value="ECO:0007669"/>
    <property type="project" value="UniProtKB-ARBA"/>
</dbReference>
<dbReference type="PROSITE" id="PS01187">
    <property type="entry name" value="EGF_CA"/>
    <property type="match status" value="4"/>
</dbReference>
<feature type="chain" id="PRO_5039512195" evidence="11">
    <location>
        <begin position="50"/>
        <end position="746"/>
    </location>
</feature>
<keyword evidence="7 9" id="KW-1015">Disulfide bond</keyword>
<comment type="subcellular location">
    <subcellularLocation>
        <location evidence="1">Secreted</location>
        <location evidence="1">Extracellular space</location>
        <location evidence="1">Extracellular matrix</location>
    </subcellularLocation>
</comment>
<sequence>MVRRGSETRRRQHVVRVARRPAPSSHSLSLLAWSCWCLLVCTAPYGAEAVREQQADPTVELEAASVLPPVPEDERLTRHCLLAAVCRRSCGQGRCIRPNLCRCTSGVVATSCPPPLAPLTSSTTSTQTNGSSTGVTSPTWPPDHGGGGQCREPCLNGGRCIGKDRCSCVYGYTGRRCERDYRTGPCFRNMRHASCVDQLPGVVCTRQLCCATIGVAWGHPCESCPRHLECDRGYITNIRSRGCHDVNECEAIPGICDGGNCINTQGSYICECNEGYTKNPRTGKCEDVNECAHDLEICNGGRCMNTDGSYYCICSDYTVPSHDKKACLNTSRDHCYTEYGGPGLCRSPLAVTLTKYECCCKDSSRMRGWGTPCQMCPRNGTDIDECKDYGYCSLGSCINTEGSFRCFCPRGFDTTPDGKECSDRDECKESGMCGNGRCVNMAGSYKCECKPGFTLSPSGHACIDINECAENSQICLRGGKCENTPGSYRCTCSNGYVWSQDGQFCIDINECEQTDMCRNGICVNTPGGVKCRCNAGFKESFDQHHCIDINECQELDNVCGNGRCENTVGSFRCICDDGYSLGPGGRSCVDSRRDYCYSWYRNGECGQPSAVPVKKSACCCGAHQQQDLCAWGSQCTPCPQRGTHEYSRLCPNGTGSGGGGEDINECLVYPHICPNGACENLKGSYRCICNPGYQVDSTGKNCEDINECKVNLMLCENWPVPKYSGQPPVHVPDRVQTQHAHQRLRR</sequence>
<dbReference type="Pfam" id="PF12662">
    <property type="entry name" value="cEGF"/>
    <property type="match status" value="1"/>
</dbReference>
<feature type="domain" description="EGF-like" evidence="12">
    <location>
        <begin position="662"/>
        <end position="703"/>
    </location>
</feature>
<feature type="domain" description="EGF-like" evidence="12">
    <location>
        <begin position="382"/>
        <end position="422"/>
    </location>
</feature>
<dbReference type="FunFam" id="2.10.25.10:FF:000096">
    <property type="entry name" value="Putative fibrillin 2"/>
    <property type="match status" value="1"/>
</dbReference>
<dbReference type="InterPro" id="IPR036773">
    <property type="entry name" value="TB_dom_sf"/>
</dbReference>
<evidence type="ECO:0000313" key="14">
    <source>
        <dbReference type="EMBL" id="KAH7962524.1"/>
    </source>
</evidence>
<evidence type="ECO:0000256" key="6">
    <source>
        <dbReference type="ARBA" id="ARBA00022737"/>
    </source>
</evidence>
<evidence type="ECO:0000256" key="1">
    <source>
        <dbReference type="ARBA" id="ARBA00004498"/>
    </source>
</evidence>
<dbReference type="GO" id="GO:0005509">
    <property type="term" value="F:calcium ion binding"/>
    <property type="evidence" value="ECO:0007669"/>
    <property type="project" value="InterPro"/>
</dbReference>
<keyword evidence="5 11" id="KW-0732">Signal</keyword>
<protein>
    <submittedName>
        <fullName evidence="14">Uncharacterized protein</fullName>
    </submittedName>
</protein>
<dbReference type="SUPFAM" id="SSF57184">
    <property type="entry name" value="Growth factor receptor domain"/>
    <property type="match status" value="3"/>
</dbReference>
<dbReference type="Gene3D" id="2.10.25.10">
    <property type="entry name" value="Laminin"/>
    <property type="match status" value="10"/>
</dbReference>
<dbReference type="EMBL" id="JABSTV010001249">
    <property type="protein sequence ID" value="KAH7962524.1"/>
    <property type="molecule type" value="Genomic_DNA"/>
</dbReference>
<feature type="domain" description="EGF-like" evidence="12">
    <location>
        <begin position="245"/>
        <end position="286"/>
    </location>
</feature>
<feature type="domain" description="EGF-like" evidence="12">
    <location>
        <begin position="464"/>
        <end position="506"/>
    </location>
</feature>
<name>A0A9D4Q124_RHISA</name>
<feature type="domain" description="TB" evidence="13">
    <location>
        <begin position="333"/>
        <end position="377"/>
    </location>
</feature>
<dbReference type="InterPro" id="IPR051145">
    <property type="entry name" value="GAS-SHBG-PROS"/>
</dbReference>
<evidence type="ECO:0000259" key="13">
    <source>
        <dbReference type="PROSITE" id="PS51364"/>
    </source>
</evidence>
<dbReference type="InterPro" id="IPR026823">
    <property type="entry name" value="cEGF"/>
</dbReference>
<evidence type="ECO:0000256" key="11">
    <source>
        <dbReference type="SAM" id="SignalP"/>
    </source>
</evidence>
<feature type="signal peptide" evidence="11">
    <location>
        <begin position="1"/>
        <end position="49"/>
    </location>
</feature>
<evidence type="ECO:0000313" key="15">
    <source>
        <dbReference type="Proteomes" id="UP000821837"/>
    </source>
</evidence>
<accession>A0A9D4Q124</accession>
<dbReference type="PROSITE" id="PS00022">
    <property type="entry name" value="EGF_1"/>
    <property type="match status" value="1"/>
</dbReference>
<dbReference type="Proteomes" id="UP000821837">
    <property type="component" value="Chromosome 3"/>
</dbReference>
<dbReference type="VEuPathDB" id="VectorBase:RSAN_047977"/>
<dbReference type="SUPFAM" id="SSF57581">
    <property type="entry name" value="TB module/8-cys domain"/>
    <property type="match status" value="2"/>
</dbReference>
<dbReference type="InterPro" id="IPR049883">
    <property type="entry name" value="NOTCH1_EGF-like"/>
</dbReference>
<dbReference type="InterPro" id="IPR001881">
    <property type="entry name" value="EGF-like_Ca-bd_dom"/>
</dbReference>
<feature type="domain" description="TB" evidence="13">
    <location>
        <begin position="184"/>
        <end position="225"/>
    </location>
</feature>
<dbReference type="InterPro" id="IPR000742">
    <property type="entry name" value="EGF"/>
</dbReference>
<dbReference type="InterPro" id="IPR009030">
    <property type="entry name" value="Growth_fac_rcpt_cys_sf"/>
</dbReference>
<feature type="domain" description="EGF-like" evidence="12">
    <location>
        <begin position="146"/>
        <end position="178"/>
    </location>
</feature>
<feature type="disulfide bond" evidence="9">
    <location>
        <begin position="168"/>
        <end position="177"/>
    </location>
</feature>
<dbReference type="SUPFAM" id="SSF57196">
    <property type="entry name" value="EGF/Laminin"/>
    <property type="match status" value="2"/>
</dbReference>
<dbReference type="PANTHER" id="PTHR24040:SF16">
    <property type="entry name" value="FIBRILLIN-2-LIKE PROTEIN"/>
    <property type="match status" value="1"/>
</dbReference>
<evidence type="ECO:0000256" key="3">
    <source>
        <dbReference type="ARBA" id="ARBA00022530"/>
    </source>
</evidence>
<dbReference type="FunFam" id="2.10.25.10:FF:000003">
    <property type="entry name" value="fibrillin-1 isoform X1"/>
    <property type="match status" value="2"/>
</dbReference>
<dbReference type="FunFam" id="2.10.25.10:FF:000019">
    <property type="entry name" value="latent-transforming growth factor beta-binding protein 1 isoform X2"/>
    <property type="match status" value="1"/>
</dbReference>
<dbReference type="PROSITE" id="PS50026">
    <property type="entry name" value="EGF_3"/>
    <property type="match status" value="8"/>
</dbReference>
<evidence type="ECO:0000259" key="12">
    <source>
        <dbReference type="PROSITE" id="PS50026"/>
    </source>
</evidence>
<feature type="region of interest" description="Disordered" evidence="10">
    <location>
        <begin position="120"/>
        <end position="144"/>
    </location>
</feature>
<keyword evidence="4 9" id="KW-0245">EGF-like domain</keyword>
<dbReference type="PROSITE" id="PS00010">
    <property type="entry name" value="ASX_HYDROXYL"/>
    <property type="match status" value="6"/>
</dbReference>
<proteinExistence type="predicted"/>
<gene>
    <name evidence="14" type="ORF">HPB52_016683</name>
</gene>
<keyword evidence="6" id="KW-0677">Repeat</keyword>
<dbReference type="InterPro" id="IPR013032">
    <property type="entry name" value="EGF-like_CS"/>
</dbReference>
<feature type="domain" description="EGF-like" evidence="12">
    <location>
        <begin position="507"/>
        <end position="547"/>
    </location>
</feature>
<comment type="caution">
    <text evidence="9">Lacks conserved residue(s) required for the propagation of feature annotation.</text>
</comment>
<dbReference type="InterPro" id="IPR000152">
    <property type="entry name" value="EGF-type_Asp/Asn_hydroxyl_site"/>
</dbReference>
<evidence type="ECO:0000256" key="9">
    <source>
        <dbReference type="PROSITE-ProRule" id="PRU00076"/>
    </source>
</evidence>
<keyword evidence="3" id="KW-0272">Extracellular matrix</keyword>
<feature type="compositionally biased region" description="Low complexity" evidence="10">
    <location>
        <begin position="120"/>
        <end position="137"/>
    </location>
</feature>
<evidence type="ECO:0000256" key="5">
    <source>
        <dbReference type="ARBA" id="ARBA00022729"/>
    </source>
</evidence>
<evidence type="ECO:0000256" key="10">
    <source>
        <dbReference type="SAM" id="MobiDB-lite"/>
    </source>
</evidence>
<dbReference type="PANTHER" id="PTHR24040">
    <property type="entry name" value="LAMININ G-LIKE DOMAIN-CONTAINING PROTEIN"/>
    <property type="match status" value="1"/>
</dbReference>
<dbReference type="Pfam" id="PF00683">
    <property type="entry name" value="TB"/>
    <property type="match status" value="3"/>
</dbReference>
<feature type="disulfide bond" evidence="9">
    <location>
        <begin position="150"/>
        <end position="160"/>
    </location>
</feature>
<feature type="domain" description="TB" evidence="13">
    <location>
        <begin position="594"/>
        <end position="650"/>
    </location>
</feature>
<evidence type="ECO:0000256" key="7">
    <source>
        <dbReference type="ARBA" id="ARBA00023157"/>
    </source>
</evidence>
<dbReference type="Gene3D" id="3.90.290.10">
    <property type="entry name" value="TGF-beta binding (TB) domain"/>
    <property type="match status" value="2"/>
</dbReference>
<feature type="domain" description="EGF-like" evidence="12">
    <location>
        <begin position="423"/>
        <end position="459"/>
    </location>
</feature>
<keyword evidence="2" id="KW-0964">Secreted</keyword>
<keyword evidence="8" id="KW-0325">Glycoprotein</keyword>
<comment type="caution">
    <text evidence="14">The sequence shown here is derived from an EMBL/GenBank/DDBJ whole genome shotgun (WGS) entry which is preliminary data.</text>
</comment>
<dbReference type="AlphaFoldDB" id="A0A9D4Q124"/>
<reference evidence="14" key="1">
    <citation type="journal article" date="2020" name="Cell">
        <title>Large-Scale Comparative Analyses of Tick Genomes Elucidate Their Genetic Diversity and Vector Capacities.</title>
        <authorList>
            <consortium name="Tick Genome and Microbiome Consortium (TIGMIC)"/>
            <person name="Jia N."/>
            <person name="Wang J."/>
            <person name="Shi W."/>
            <person name="Du L."/>
            <person name="Sun Y."/>
            <person name="Zhan W."/>
            <person name="Jiang J.F."/>
            <person name="Wang Q."/>
            <person name="Zhang B."/>
            <person name="Ji P."/>
            <person name="Bell-Sakyi L."/>
            <person name="Cui X.M."/>
            <person name="Yuan T.T."/>
            <person name="Jiang B.G."/>
            <person name="Yang W.F."/>
            <person name="Lam T.T."/>
            <person name="Chang Q.C."/>
            <person name="Ding S.J."/>
            <person name="Wang X.J."/>
            <person name="Zhu J.G."/>
            <person name="Ruan X.D."/>
            <person name="Zhao L."/>
            <person name="Wei J.T."/>
            <person name="Ye R.Z."/>
            <person name="Que T.C."/>
            <person name="Du C.H."/>
            <person name="Zhou Y.H."/>
            <person name="Cheng J.X."/>
            <person name="Dai P.F."/>
            <person name="Guo W.B."/>
            <person name="Han X.H."/>
            <person name="Huang E.J."/>
            <person name="Li L.F."/>
            <person name="Wei W."/>
            <person name="Gao Y.C."/>
            <person name="Liu J.Z."/>
            <person name="Shao H.Z."/>
            <person name="Wang X."/>
            <person name="Wang C.C."/>
            <person name="Yang T.C."/>
            <person name="Huo Q.B."/>
            <person name="Li W."/>
            <person name="Chen H.Y."/>
            <person name="Chen S.E."/>
            <person name="Zhou L.G."/>
            <person name="Ni X.B."/>
            <person name="Tian J.H."/>
            <person name="Sheng Y."/>
            <person name="Liu T."/>
            <person name="Pan Y.S."/>
            <person name="Xia L.Y."/>
            <person name="Li J."/>
            <person name="Zhao F."/>
            <person name="Cao W.C."/>
        </authorList>
    </citation>
    <scope>NUCLEOTIDE SEQUENCE</scope>
    <source>
        <strain evidence="14">Rsan-2018</strain>
    </source>
</reference>
<dbReference type="Pfam" id="PF07645">
    <property type="entry name" value="EGF_CA"/>
    <property type="match status" value="5"/>
</dbReference>
<dbReference type="InterPro" id="IPR018097">
    <property type="entry name" value="EGF_Ca-bd_CS"/>
</dbReference>
<keyword evidence="15" id="KW-1185">Reference proteome</keyword>
<feature type="region of interest" description="Disordered" evidence="10">
    <location>
        <begin position="726"/>
        <end position="746"/>
    </location>
</feature>